<dbReference type="STRING" id="284581.AMD01_08360"/>
<feature type="transmembrane region" description="Helical" evidence="8">
    <location>
        <begin position="273"/>
        <end position="297"/>
    </location>
</feature>
<dbReference type="Pfam" id="PF07690">
    <property type="entry name" value="MFS_1"/>
    <property type="match status" value="1"/>
</dbReference>
<evidence type="ECO:0000256" key="8">
    <source>
        <dbReference type="SAM" id="Phobius"/>
    </source>
</evidence>
<feature type="transmembrane region" description="Helical" evidence="8">
    <location>
        <begin position="337"/>
        <end position="358"/>
    </location>
</feature>
<dbReference type="OrthoDB" id="9816041at2"/>
<keyword evidence="11" id="KW-1185">Reference proteome</keyword>
<comment type="caution">
    <text evidence="10">The sequence shown here is derived from an EMBL/GenBank/DDBJ whole genome shotgun (WGS) entry which is preliminary data.</text>
</comment>
<dbReference type="Gene3D" id="1.20.1250.20">
    <property type="entry name" value="MFS general substrate transporter like domains"/>
    <property type="match status" value="1"/>
</dbReference>
<dbReference type="InterPro" id="IPR011701">
    <property type="entry name" value="MFS"/>
</dbReference>
<feature type="transmembrane region" description="Helical" evidence="8">
    <location>
        <begin position="490"/>
        <end position="508"/>
    </location>
</feature>
<accession>A0A0M0L8D5</accession>
<sequence>MTSQAAETQDNGIRRHIPLLVILMLGLFLAILNQTLLNVAMPHLMNEFGVSATTIQWLSTGYMLVNGVLIPLSAFLIERFGTRILFLIAMFCFTIGTLVCGIAPNFSIMLVGRIIQAIGGGVLQPLVMTIIFSIFPPEMRGRGMGIFGLAMMFAPAVGPTLSGWVIQNYDWRLMFYALVPFGVIIFAIAAFKLKNVFPPKQVRLDVIGSLLSIVGVASLLYGVSQAGSDGWGDPVVLLTIIIGLIGIVAFILQQLRSERPLLDFRVFNHGIFSLANVINAVITVAMFTGMFLLPIFLQNLRGFTPLQSGLLLLPGALIMLAMSPISGVLFDKVGPRPLAIVGMIITTITTFEFTRLTIDTSYSWILGVYIARSFGMSLLMMPVMTAGMNQLPKHLTSHGTAMTNTLRQVMGSLGISLVTTVYTNRTVFHSVNMSNEMNTANPQFMHSFQSYVQSVAQSMHIPVEQAKTYAMQLLGGKMQIDANVMGINDAFFWSSILCVVGTFLSLFLRDVRKDKAKQKREELPMLPSPKEAKSS</sequence>
<dbReference type="PRINTS" id="PR01036">
    <property type="entry name" value="TCRTETB"/>
</dbReference>
<dbReference type="InterPro" id="IPR004638">
    <property type="entry name" value="EmrB-like"/>
</dbReference>
<dbReference type="Proteomes" id="UP000037558">
    <property type="component" value="Unassembled WGS sequence"/>
</dbReference>
<feature type="transmembrane region" description="Helical" evidence="8">
    <location>
        <begin position="364"/>
        <end position="384"/>
    </location>
</feature>
<dbReference type="PANTHER" id="PTHR42718">
    <property type="entry name" value="MAJOR FACILITATOR SUPERFAMILY MULTIDRUG TRANSPORTER MFSC"/>
    <property type="match status" value="1"/>
</dbReference>
<feature type="transmembrane region" description="Helical" evidence="8">
    <location>
        <begin position="84"/>
        <end position="108"/>
    </location>
</feature>
<gene>
    <name evidence="10" type="ORF">AMD01_08360</name>
</gene>
<dbReference type="GO" id="GO:0022857">
    <property type="term" value="F:transmembrane transporter activity"/>
    <property type="evidence" value="ECO:0007669"/>
    <property type="project" value="InterPro"/>
</dbReference>
<dbReference type="InterPro" id="IPR020846">
    <property type="entry name" value="MFS_dom"/>
</dbReference>
<proteinExistence type="inferred from homology"/>
<dbReference type="PANTHER" id="PTHR42718:SF9">
    <property type="entry name" value="MAJOR FACILITATOR SUPERFAMILY MULTIDRUG TRANSPORTER MFSC"/>
    <property type="match status" value="1"/>
</dbReference>
<feature type="transmembrane region" description="Helical" evidence="8">
    <location>
        <begin position="147"/>
        <end position="167"/>
    </location>
</feature>
<evidence type="ECO:0000256" key="3">
    <source>
        <dbReference type="ARBA" id="ARBA00022448"/>
    </source>
</evidence>
<feature type="transmembrane region" description="Helical" evidence="8">
    <location>
        <begin position="17"/>
        <end position="37"/>
    </location>
</feature>
<evidence type="ECO:0000259" key="9">
    <source>
        <dbReference type="PROSITE" id="PS50850"/>
    </source>
</evidence>
<keyword evidence="3" id="KW-0813">Transport</keyword>
<evidence type="ECO:0000256" key="6">
    <source>
        <dbReference type="ARBA" id="ARBA00022989"/>
    </source>
</evidence>
<dbReference type="NCBIfam" id="TIGR00711">
    <property type="entry name" value="efflux_EmrB"/>
    <property type="match status" value="1"/>
</dbReference>
<protein>
    <submittedName>
        <fullName evidence="10">MFS transporter</fullName>
    </submittedName>
</protein>
<dbReference type="PROSITE" id="PS50850">
    <property type="entry name" value="MFS"/>
    <property type="match status" value="1"/>
</dbReference>
<comment type="similarity">
    <text evidence="2">Belongs to the major facilitator superfamily. EmrB family.</text>
</comment>
<name>A0A0M0L8D5_9BACI</name>
<feature type="transmembrane region" description="Helical" evidence="8">
    <location>
        <begin position="173"/>
        <end position="191"/>
    </location>
</feature>
<dbReference type="Gene3D" id="1.20.1720.10">
    <property type="entry name" value="Multidrug resistance protein D"/>
    <property type="match status" value="1"/>
</dbReference>
<dbReference type="CDD" id="cd17503">
    <property type="entry name" value="MFS_LmrB_MDR_like"/>
    <property type="match status" value="1"/>
</dbReference>
<dbReference type="EMBL" id="LILC01000011">
    <property type="protein sequence ID" value="KOO46918.1"/>
    <property type="molecule type" value="Genomic_DNA"/>
</dbReference>
<dbReference type="RefSeq" id="WP_053400929.1">
    <property type="nucleotide sequence ID" value="NZ_JAUKEN010000001.1"/>
</dbReference>
<feature type="transmembrane region" description="Helical" evidence="8">
    <location>
        <begin position="57"/>
        <end position="77"/>
    </location>
</feature>
<dbReference type="AlphaFoldDB" id="A0A0M0L8D5"/>
<keyword evidence="5 8" id="KW-0812">Transmembrane</keyword>
<evidence type="ECO:0000256" key="1">
    <source>
        <dbReference type="ARBA" id="ARBA00004651"/>
    </source>
</evidence>
<feature type="transmembrane region" description="Helical" evidence="8">
    <location>
        <begin position="114"/>
        <end position="135"/>
    </location>
</feature>
<keyword evidence="6 8" id="KW-1133">Transmembrane helix</keyword>
<dbReference type="InterPro" id="IPR036259">
    <property type="entry name" value="MFS_trans_sf"/>
</dbReference>
<evidence type="ECO:0000256" key="4">
    <source>
        <dbReference type="ARBA" id="ARBA00022475"/>
    </source>
</evidence>
<feature type="domain" description="Major facilitator superfamily (MFS) profile" evidence="9">
    <location>
        <begin position="19"/>
        <end position="513"/>
    </location>
</feature>
<evidence type="ECO:0000313" key="11">
    <source>
        <dbReference type="Proteomes" id="UP000037558"/>
    </source>
</evidence>
<feature type="transmembrane region" description="Helical" evidence="8">
    <location>
        <begin position="309"/>
        <end position="330"/>
    </location>
</feature>
<comment type="subcellular location">
    <subcellularLocation>
        <location evidence="1">Cell membrane</location>
        <topology evidence="1">Multi-pass membrane protein</topology>
    </subcellularLocation>
</comment>
<keyword evidence="4" id="KW-1003">Cell membrane</keyword>
<dbReference type="SUPFAM" id="SSF103473">
    <property type="entry name" value="MFS general substrate transporter"/>
    <property type="match status" value="1"/>
</dbReference>
<evidence type="ECO:0000256" key="5">
    <source>
        <dbReference type="ARBA" id="ARBA00022692"/>
    </source>
</evidence>
<dbReference type="PATRIC" id="fig|284581.3.peg.3726"/>
<keyword evidence="7 8" id="KW-0472">Membrane</keyword>
<reference evidence="11" key="1">
    <citation type="submission" date="2015-08" db="EMBL/GenBank/DDBJ databases">
        <title>Fjat-14210 dsm16467.</title>
        <authorList>
            <person name="Liu B."/>
            <person name="Wang J."/>
            <person name="Zhu Y."/>
            <person name="Liu G."/>
            <person name="Chen Q."/>
            <person name="Chen Z."/>
            <person name="Lan J."/>
            <person name="Che J."/>
            <person name="Ge C."/>
            <person name="Shi H."/>
            <person name="Pan Z."/>
            <person name="Liu X."/>
        </authorList>
    </citation>
    <scope>NUCLEOTIDE SEQUENCE [LARGE SCALE GENOMIC DNA]</scope>
    <source>
        <strain evidence="11">DSM 16467</strain>
    </source>
</reference>
<evidence type="ECO:0000313" key="10">
    <source>
        <dbReference type="EMBL" id="KOO46918.1"/>
    </source>
</evidence>
<feature type="transmembrane region" description="Helical" evidence="8">
    <location>
        <begin position="405"/>
        <end position="423"/>
    </location>
</feature>
<organism evidence="10 11">
    <name type="scientific">Priestia koreensis</name>
    <dbReference type="NCBI Taxonomy" id="284581"/>
    <lineage>
        <taxon>Bacteria</taxon>
        <taxon>Bacillati</taxon>
        <taxon>Bacillota</taxon>
        <taxon>Bacilli</taxon>
        <taxon>Bacillales</taxon>
        <taxon>Bacillaceae</taxon>
        <taxon>Priestia</taxon>
    </lineage>
</organism>
<feature type="transmembrane region" description="Helical" evidence="8">
    <location>
        <begin position="235"/>
        <end position="252"/>
    </location>
</feature>
<dbReference type="GO" id="GO:0005886">
    <property type="term" value="C:plasma membrane"/>
    <property type="evidence" value="ECO:0007669"/>
    <property type="project" value="UniProtKB-SubCell"/>
</dbReference>
<evidence type="ECO:0000256" key="2">
    <source>
        <dbReference type="ARBA" id="ARBA00008537"/>
    </source>
</evidence>
<evidence type="ECO:0000256" key="7">
    <source>
        <dbReference type="ARBA" id="ARBA00023136"/>
    </source>
</evidence>
<feature type="transmembrane region" description="Helical" evidence="8">
    <location>
        <begin position="203"/>
        <end position="223"/>
    </location>
</feature>